<name>A0AAD8P098_TARER</name>
<accession>A0AAD8P098</accession>
<feature type="region of interest" description="Disordered" evidence="1">
    <location>
        <begin position="195"/>
        <end position="237"/>
    </location>
</feature>
<dbReference type="EMBL" id="JAUHHV010000004">
    <property type="protein sequence ID" value="KAK1427472.1"/>
    <property type="molecule type" value="Genomic_DNA"/>
</dbReference>
<protein>
    <submittedName>
        <fullName evidence="2">Uncharacterized protein</fullName>
    </submittedName>
</protein>
<evidence type="ECO:0000256" key="1">
    <source>
        <dbReference type="SAM" id="MobiDB-lite"/>
    </source>
</evidence>
<evidence type="ECO:0000313" key="2">
    <source>
        <dbReference type="EMBL" id="KAK1427472.1"/>
    </source>
</evidence>
<feature type="compositionally biased region" description="Acidic residues" evidence="1">
    <location>
        <begin position="221"/>
        <end position="237"/>
    </location>
</feature>
<dbReference type="Proteomes" id="UP001229421">
    <property type="component" value="Unassembled WGS sequence"/>
</dbReference>
<feature type="compositionally biased region" description="Basic and acidic residues" evidence="1">
    <location>
        <begin position="195"/>
        <end position="205"/>
    </location>
</feature>
<evidence type="ECO:0000313" key="3">
    <source>
        <dbReference type="Proteomes" id="UP001229421"/>
    </source>
</evidence>
<reference evidence="2" key="1">
    <citation type="journal article" date="2023" name="bioRxiv">
        <title>Improved chromosome-level genome assembly for marigold (Tagetes erecta).</title>
        <authorList>
            <person name="Jiang F."/>
            <person name="Yuan L."/>
            <person name="Wang S."/>
            <person name="Wang H."/>
            <person name="Xu D."/>
            <person name="Wang A."/>
            <person name="Fan W."/>
        </authorList>
    </citation>
    <scope>NUCLEOTIDE SEQUENCE</scope>
    <source>
        <strain evidence="2">WSJ</strain>
        <tissue evidence="2">Leaf</tissue>
    </source>
</reference>
<proteinExistence type="predicted"/>
<keyword evidence="3" id="KW-1185">Reference proteome</keyword>
<gene>
    <name evidence="2" type="ORF">QVD17_16158</name>
</gene>
<comment type="caution">
    <text evidence="2">The sequence shown here is derived from an EMBL/GenBank/DDBJ whole genome shotgun (WGS) entry which is preliminary data.</text>
</comment>
<dbReference type="AlphaFoldDB" id="A0AAD8P098"/>
<sequence>MGRLNWYSKFEVYYVGGKSTLLGLDIDKVSLFKLVDYGQEFGSYEANDFHSYCKIPGKDVYEMSSLLGFDDSLVVYVQRGTMKKPQVHTSASTMPINPIAQPSFQPISPIAQSSSLIDNPSALSTPNRISKSTTIKHVLDVDDGVNLVASENEPTPPKRIRKLTARNQIPFVVEHEVNLAANEYEVNIVGNEHEIGSCGSDKESSDSEGFEYDESYKCDLGPDDGSDRDDEGFQLLI</sequence>
<organism evidence="2 3">
    <name type="scientific">Tagetes erecta</name>
    <name type="common">African marigold</name>
    <dbReference type="NCBI Taxonomy" id="13708"/>
    <lineage>
        <taxon>Eukaryota</taxon>
        <taxon>Viridiplantae</taxon>
        <taxon>Streptophyta</taxon>
        <taxon>Embryophyta</taxon>
        <taxon>Tracheophyta</taxon>
        <taxon>Spermatophyta</taxon>
        <taxon>Magnoliopsida</taxon>
        <taxon>eudicotyledons</taxon>
        <taxon>Gunneridae</taxon>
        <taxon>Pentapetalae</taxon>
        <taxon>asterids</taxon>
        <taxon>campanulids</taxon>
        <taxon>Asterales</taxon>
        <taxon>Asteraceae</taxon>
        <taxon>Asteroideae</taxon>
        <taxon>Heliantheae alliance</taxon>
        <taxon>Tageteae</taxon>
        <taxon>Tagetes</taxon>
    </lineage>
</organism>